<dbReference type="Proteomes" id="UP000199158">
    <property type="component" value="Unassembled WGS sequence"/>
</dbReference>
<dbReference type="InterPro" id="IPR006124">
    <property type="entry name" value="Metalloenzyme"/>
</dbReference>
<dbReference type="AlphaFoldDB" id="A0A1H8A3B1"/>
<evidence type="ECO:0000256" key="4">
    <source>
        <dbReference type="ARBA" id="ARBA00005524"/>
    </source>
</evidence>
<evidence type="ECO:0000256" key="3">
    <source>
        <dbReference type="ARBA" id="ARBA00004921"/>
    </source>
</evidence>
<name>A0A1H8A3B1_9FIRM</name>
<comment type="function">
    <text evidence="2">Catalyzes the interconversion of 2-phosphoglycerate and 3-phosphoglycerate.</text>
</comment>
<evidence type="ECO:0000256" key="2">
    <source>
        <dbReference type="ARBA" id="ARBA00002315"/>
    </source>
</evidence>
<dbReference type="PANTHER" id="PTHR31209">
    <property type="entry name" value="COFACTOR-INDEPENDENT PHOSPHOGLYCERATE MUTASE"/>
    <property type="match status" value="1"/>
</dbReference>
<comment type="similarity">
    <text evidence="4">Belongs to the BPG-independent phosphoglycerate mutase family. A-PGAM subfamily.</text>
</comment>
<evidence type="ECO:0000256" key="1">
    <source>
        <dbReference type="ARBA" id="ARBA00000370"/>
    </source>
</evidence>
<evidence type="ECO:0000256" key="6">
    <source>
        <dbReference type="ARBA" id="ARBA00023235"/>
    </source>
</evidence>
<dbReference type="GO" id="GO:0004619">
    <property type="term" value="F:phosphoglycerate mutase activity"/>
    <property type="evidence" value="ECO:0007669"/>
    <property type="project" value="UniProtKB-EC"/>
</dbReference>
<evidence type="ECO:0000313" key="9">
    <source>
        <dbReference type="Proteomes" id="UP000199158"/>
    </source>
</evidence>
<feature type="domain" description="Metalloenzyme" evidence="7">
    <location>
        <begin position="1"/>
        <end position="364"/>
    </location>
</feature>
<organism evidence="8 9">
    <name type="scientific">Hydrogenoanaerobacterium saccharovorans</name>
    <dbReference type="NCBI Taxonomy" id="474960"/>
    <lineage>
        <taxon>Bacteria</taxon>
        <taxon>Bacillati</taxon>
        <taxon>Bacillota</taxon>
        <taxon>Clostridia</taxon>
        <taxon>Eubacteriales</taxon>
        <taxon>Oscillospiraceae</taxon>
        <taxon>Hydrogenoanaerobacterium</taxon>
    </lineage>
</organism>
<dbReference type="Gene3D" id="3.40.720.10">
    <property type="entry name" value="Alkaline Phosphatase, subunit A"/>
    <property type="match status" value="2"/>
</dbReference>
<reference evidence="8 9" key="1">
    <citation type="submission" date="2016-10" db="EMBL/GenBank/DDBJ databases">
        <authorList>
            <person name="de Groot N.N."/>
        </authorList>
    </citation>
    <scope>NUCLEOTIDE SEQUENCE [LARGE SCALE GENOMIC DNA]</scope>
    <source>
        <strain evidence="8 9">CGMCC 1.5070</strain>
    </source>
</reference>
<proteinExistence type="inferred from homology"/>
<keyword evidence="5" id="KW-0324">Glycolysis</keyword>
<gene>
    <name evidence="8" type="ORF">SAMN05216180_1083</name>
</gene>
<evidence type="ECO:0000259" key="7">
    <source>
        <dbReference type="Pfam" id="PF01676"/>
    </source>
</evidence>
<comment type="pathway">
    <text evidence="3">Carbohydrate degradation.</text>
</comment>
<dbReference type="EMBL" id="FOCG01000001">
    <property type="protein sequence ID" value="SEM65081.1"/>
    <property type="molecule type" value="Genomic_DNA"/>
</dbReference>
<dbReference type="GO" id="GO:0006096">
    <property type="term" value="P:glycolytic process"/>
    <property type="evidence" value="ECO:0007669"/>
    <property type="project" value="UniProtKB-KW"/>
</dbReference>
<dbReference type="Pfam" id="PF01676">
    <property type="entry name" value="Metalloenzyme"/>
    <property type="match status" value="1"/>
</dbReference>
<evidence type="ECO:0000313" key="8">
    <source>
        <dbReference type="EMBL" id="SEM65081.1"/>
    </source>
</evidence>
<comment type="catalytic activity">
    <reaction evidence="1">
        <text>(2R)-2-phosphoglycerate = (2R)-3-phosphoglycerate</text>
        <dbReference type="Rhea" id="RHEA:15901"/>
        <dbReference type="ChEBI" id="CHEBI:58272"/>
        <dbReference type="ChEBI" id="CHEBI:58289"/>
        <dbReference type="EC" id="5.4.2.12"/>
    </reaction>
</comment>
<keyword evidence="9" id="KW-1185">Reference proteome</keyword>
<dbReference type="InterPro" id="IPR017850">
    <property type="entry name" value="Alkaline_phosphatase_core_sf"/>
</dbReference>
<evidence type="ECO:0000256" key="5">
    <source>
        <dbReference type="ARBA" id="ARBA00023152"/>
    </source>
</evidence>
<dbReference type="OrthoDB" id="9804453at2"/>
<dbReference type="RefSeq" id="WP_092752392.1">
    <property type="nucleotide sequence ID" value="NZ_FOCG01000001.1"/>
</dbReference>
<dbReference type="GO" id="GO:0046872">
    <property type="term" value="F:metal ion binding"/>
    <property type="evidence" value="ECO:0007669"/>
    <property type="project" value="InterPro"/>
</dbReference>
<dbReference type="STRING" id="474960.SAMN05216180_1083"/>
<sequence length="371" mass="40327">MPMMMLILDGLTDDPVDFLGGKTPFQAADCKHLLHMKQYGAYGKFLTVPQGFEVDSLTCIATLLGVPSQTLPTGRAYLEAVSAGIALTEEDAVCRCNLVSVDAHGILQSSCAADLSDMQKNQLYKRVTHENFKFYPIGGYKNLLVLKNSAGRINKICTYPPHQHLGEPISKLLPQGNALAQRLSEFALQNCWKDENSAHTHMLLPWDVTVKQNLPSFAELHNLSGAAVCATEIVRGIALAMGLTVVTPQGATADADTDLTAKVRTALTLVHKYDFIMVHVNGTDELSHRCDAAGKAAFLQRIDAELVAPLIEQAPQDTTFLVCSDHSTISATGRHRADPQPFILYNNSKQQHGNLGTRNALQAISLLKGLI</sequence>
<dbReference type="InterPro" id="IPR004456">
    <property type="entry name" value="Pglycerate_mutase_ApgM"/>
</dbReference>
<dbReference type="SUPFAM" id="SSF53649">
    <property type="entry name" value="Alkaline phosphatase-like"/>
    <property type="match status" value="1"/>
</dbReference>
<protein>
    <submittedName>
        <fullName evidence="8">2,3-bisphosphoglycerate-independent phosphoglycerate mutase</fullName>
    </submittedName>
</protein>
<dbReference type="Pfam" id="PF10143">
    <property type="entry name" value="PhosphMutase"/>
    <property type="match status" value="1"/>
</dbReference>
<dbReference type="PANTHER" id="PTHR31209:SF4">
    <property type="entry name" value="2,3-BISPHOSPHOGLYCERATE-INDEPENDENT PHOSPHOGLYCERATE MUTASE"/>
    <property type="match status" value="1"/>
</dbReference>
<keyword evidence="6" id="KW-0413">Isomerase</keyword>
<accession>A0A1H8A3B1</accession>